<dbReference type="AlphaFoldDB" id="A0A2J6PHX3"/>
<dbReference type="EMBL" id="KZ613529">
    <property type="protein sequence ID" value="PMD13641.1"/>
    <property type="molecule type" value="Genomic_DNA"/>
</dbReference>
<evidence type="ECO:0000313" key="2">
    <source>
        <dbReference type="Proteomes" id="UP000235672"/>
    </source>
</evidence>
<keyword evidence="2" id="KW-1185">Reference proteome</keyword>
<reference evidence="1 2" key="1">
    <citation type="submission" date="2016-05" db="EMBL/GenBank/DDBJ databases">
        <title>A degradative enzymes factory behind the ericoid mycorrhizal symbiosis.</title>
        <authorList>
            <consortium name="DOE Joint Genome Institute"/>
            <person name="Martino E."/>
            <person name="Morin E."/>
            <person name="Grelet G."/>
            <person name="Kuo A."/>
            <person name="Kohler A."/>
            <person name="Daghino S."/>
            <person name="Barry K."/>
            <person name="Choi C."/>
            <person name="Cichocki N."/>
            <person name="Clum A."/>
            <person name="Copeland A."/>
            <person name="Hainaut M."/>
            <person name="Haridas S."/>
            <person name="Labutti K."/>
            <person name="Lindquist E."/>
            <person name="Lipzen A."/>
            <person name="Khouja H.-R."/>
            <person name="Murat C."/>
            <person name="Ohm R."/>
            <person name="Olson A."/>
            <person name="Spatafora J."/>
            <person name="Veneault-Fourrey C."/>
            <person name="Henrissat B."/>
            <person name="Grigoriev I."/>
            <person name="Martin F."/>
            <person name="Perotto S."/>
        </authorList>
    </citation>
    <scope>NUCLEOTIDE SEQUENCE [LARGE SCALE GENOMIC DNA]</scope>
    <source>
        <strain evidence="1 2">UAMH 7357</strain>
    </source>
</reference>
<dbReference type="Proteomes" id="UP000235672">
    <property type="component" value="Unassembled WGS sequence"/>
</dbReference>
<sequence>MARSKQVPRGRRYKNSRALSSPAFLHFCPSKRSRNAPYRSQAAKASQALLVNVRPVVECLTSGQTHLPIFVSSISRLRPRIADSLERRTAASPATRSYAAESFTGHRFEALRSKPQLPTPDPIGVRGAAFEYLSIEYSLPDLPLSQGQANKSDVDHFLR</sequence>
<evidence type="ECO:0000313" key="1">
    <source>
        <dbReference type="EMBL" id="PMD13641.1"/>
    </source>
</evidence>
<organism evidence="1 2">
    <name type="scientific">Hyaloscypha hepaticicola</name>
    <dbReference type="NCBI Taxonomy" id="2082293"/>
    <lineage>
        <taxon>Eukaryota</taxon>
        <taxon>Fungi</taxon>
        <taxon>Dikarya</taxon>
        <taxon>Ascomycota</taxon>
        <taxon>Pezizomycotina</taxon>
        <taxon>Leotiomycetes</taxon>
        <taxon>Helotiales</taxon>
        <taxon>Hyaloscyphaceae</taxon>
        <taxon>Hyaloscypha</taxon>
    </lineage>
</organism>
<protein>
    <submittedName>
        <fullName evidence="1">Uncharacterized protein</fullName>
    </submittedName>
</protein>
<name>A0A2J6PHX3_9HELO</name>
<proteinExistence type="predicted"/>
<gene>
    <name evidence="1" type="ORF">NA56DRAFT_417266</name>
</gene>
<accession>A0A2J6PHX3</accession>